<dbReference type="Proteomes" id="UP001158049">
    <property type="component" value="Unassembled WGS sequence"/>
</dbReference>
<dbReference type="InterPro" id="IPR001610">
    <property type="entry name" value="PAC"/>
</dbReference>
<keyword evidence="3" id="KW-1133">Transmembrane helix</keyword>
<reference evidence="6 7" key="1">
    <citation type="submission" date="2017-05" db="EMBL/GenBank/DDBJ databases">
        <authorList>
            <person name="Varghese N."/>
            <person name="Submissions S."/>
        </authorList>
    </citation>
    <scope>NUCLEOTIDE SEQUENCE [LARGE SCALE GENOMIC DNA]</scope>
    <source>
        <strain evidence="6 7">DSM 26001</strain>
    </source>
</reference>
<dbReference type="InterPro" id="IPR054327">
    <property type="entry name" value="His-kinase-like_sensor"/>
</dbReference>
<dbReference type="InterPro" id="IPR035965">
    <property type="entry name" value="PAS-like_dom_sf"/>
</dbReference>
<dbReference type="Pfam" id="PF22588">
    <property type="entry name" value="dCache_1_like"/>
    <property type="match status" value="1"/>
</dbReference>
<keyword evidence="3" id="KW-0472">Membrane</keyword>
<dbReference type="CDD" id="cd00130">
    <property type="entry name" value="PAS"/>
    <property type="match status" value="1"/>
</dbReference>
<gene>
    <name evidence="6" type="ORF">SAMN06295970_10871</name>
</gene>
<dbReference type="InterPro" id="IPR029787">
    <property type="entry name" value="Nucleotide_cyclase"/>
</dbReference>
<feature type="transmembrane region" description="Helical" evidence="3">
    <location>
        <begin position="6"/>
        <end position="29"/>
    </location>
</feature>
<protein>
    <recommendedName>
        <fullName evidence="1">diguanylate cyclase</fullName>
        <ecNumber evidence="1">2.7.7.65</ecNumber>
    </recommendedName>
</protein>
<dbReference type="SMART" id="SM00091">
    <property type="entry name" value="PAS"/>
    <property type="match status" value="1"/>
</dbReference>
<evidence type="ECO:0000259" key="5">
    <source>
        <dbReference type="PROSITE" id="PS50887"/>
    </source>
</evidence>
<feature type="transmembrane region" description="Helical" evidence="3">
    <location>
        <begin position="281"/>
        <end position="301"/>
    </location>
</feature>
<dbReference type="CDD" id="cd12915">
    <property type="entry name" value="PDC2_DGC_like"/>
    <property type="match status" value="1"/>
</dbReference>
<dbReference type="PROSITE" id="PS50887">
    <property type="entry name" value="GGDEF"/>
    <property type="match status" value="1"/>
</dbReference>
<dbReference type="InterPro" id="IPR000014">
    <property type="entry name" value="PAS"/>
</dbReference>
<dbReference type="Pfam" id="PF00990">
    <property type="entry name" value="GGDEF"/>
    <property type="match status" value="1"/>
</dbReference>
<sequence length="634" mass="69166">MSLARSLTLLIILVCVALVVSTALLGWSARRQWLENDRKAMENLAYSLAQQADATFSQTDTVVLDIVERIEDAWPVVVAPSRLRGVLLQKVAQQKQLDSLLVFDAHGSEVANSSAPGRLDPASRSAFLYHRDRAGRVAHVGPPEQSRAAGDWVIPLSRRIQTADGRFGGVVVANIRITHFSLYHQQFSVGERGLIGMNLMSGELVARRPDVSRLIGSSLAETELFRTYLARFSNGTVTEVSPLDGIERQYAYRRLAGYPLVVLAAVPVTDSLAGWRMRMMVQAGFVFGLICLVALGGATLVRQVRAQTRAKKQLKESYAKVKNLELALDEHAILAITDTDHKIVYVNDRFCSISRYSRAELLGQDAGIVASGFHSPDFMQNIRDTIAAGQVWRGDTCNRAKGGSLYWTSSTVVPFLDADGRPYQYVAIRTDITVQKEAEQHLRNAKTVLQESNAQLLALSGQDALTGVANRRRFDQALAQESARLVRGGMALSLLMIDVDYFKSYNDRYGHPAGDECLRQVARLLQRHAKRPGDLVARYGGEEFAILLGNTGYAGARMLAEEVRAALVATALPHQGNPAGVVTVSIGLHAMDADDRQPVGASLVGRADQALYAAKAGGRNMVCDAQEIDLAVSA</sequence>
<dbReference type="Pfam" id="PF13426">
    <property type="entry name" value="PAS_9"/>
    <property type="match status" value="1"/>
</dbReference>
<dbReference type="PANTHER" id="PTHR45138:SF9">
    <property type="entry name" value="DIGUANYLATE CYCLASE DGCM-RELATED"/>
    <property type="match status" value="1"/>
</dbReference>
<dbReference type="CDD" id="cd01949">
    <property type="entry name" value="GGDEF"/>
    <property type="match status" value="1"/>
</dbReference>
<evidence type="ECO:0000313" key="7">
    <source>
        <dbReference type="Proteomes" id="UP001158049"/>
    </source>
</evidence>
<organism evidence="6 7">
    <name type="scientific">Noviherbaspirillum suwonense</name>
    <dbReference type="NCBI Taxonomy" id="1224511"/>
    <lineage>
        <taxon>Bacteria</taxon>
        <taxon>Pseudomonadati</taxon>
        <taxon>Pseudomonadota</taxon>
        <taxon>Betaproteobacteria</taxon>
        <taxon>Burkholderiales</taxon>
        <taxon>Oxalobacteraceae</taxon>
        <taxon>Noviherbaspirillum</taxon>
    </lineage>
</organism>
<dbReference type="NCBIfam" id="TIGR00229">
    <property type="entry name" value="sensory_box"/>
    <property type="match status" value="1"/>
</dbReference>
<dbReference type="CDD" id="cd12914">
    <property type="entry name" value="PDC1_DGC_like"/>
    <property type="match status" value="1"/>
</dbReference>
<dbReference type="PANTHER" id="PTHR45138">
    <property type="entry name" value="REGULATORY COMPONENTS OF SENSORY TRANSDUCTION SYSTEM"/>
    <property type="match status" value="1"/>
</dbReference>
<dbReference type="SUPFAM" id="SSF55785">
    <property type="entry name" value="PYP-like sensor domain (PAS domain)"/>
    <property type="match status" value="1"/>
</dbReference>
<dbReference type="InterPro" id="IPR000160">
    <property type="entry name" value="GGDEF_dom"/>
</dbReference>
<dbReference type="EMBL" id="FXUL01000008">
    <property type="protein sequence ID" value="SMP62244.1"/>
    <property type="molecule type" value="Genomic_DNA"/>
</dbReference>
<dbReference type="SMART" id="SM00086">
    <property type="entry name" value="PAC"/>
    <property type="match status" value="1"/>
</dbReference>
<feature type="domain" description="PAC" evidence="4">
    <location>
        <begin position="390"/>
        <end position="444"/>
    </location>
</feature>
<accession>A0ABY1Q8Q7</accession>
<dbReference type="Gene3D" id="3.30.450.20">
    <property type="entry name" value="PAS domain"/>
    <property type="match status" value="3"/>
</dbReference>
<evidence type="ECO:0000256" key="1">
    <source>
        <dbReference type="ARBA" id="ARBA00012528"/>
    </source>
</evidence>
<proteinExistence type="predicted"/>
<comment type="caution">
    <text evidence="6">The sequence shown here is derived from an EMBL/GenBank/DDBJ whole genome shotgun (WGS) entry which is preliminary data.</text>
</comment>
<evidence type="ECO:0000256" key="2">
    <source>
        <dbReference type="ARBA" id="ARBA00034247"/>
    </source>
</evidence>
<dbReference type="InterPro" id="IPR000700">
    <property type="entry name" value="PAS-assoc_C"/>
</dbReference>
<comment type="catalytic activity">
    <reaction evidence="2">
        <text>2 GTP = 3',3'-c-di-GMP + 2 diphosphate</text>
        <dbReference type="Rhea" id="RHEA:24898"/>
        <dbReference type="ChEBI" id="CHEBI:33019"/>
        <dbReference type="ChEBI" id="CHEBI:37565"/>
        <dbReference type="ChEBI" id="CHEBI:58805"/>
        <dbReference type="EC" id="2.7.7.65"/>
    </reaction>
</comment>
<evidence type="ECO:0000259" key="4">
    <source>
        <dbReference type="PROSITE" id="PS50113"/>
    </source>
</evidence>
<dbReference type="InterPro" id="IPR043128">
    <property type="entry name" value="Rev_trsase/Diguanyl_cyclase"/>
</dbReference>
<dbReference type="Gene3D" id="3.30.70.270">
    <property type="match status" value="1"/>
</dbReference>
<evidence type="ECO:0000313" key="6">
    <source>
        <dbReference type="EMBL" id="SMP62244.1"/>
    </source>
</evidence>
<dbReference type="InterPro" id="IPR050469">
    <property type="entry name" value="Diguanylate_Cyclase"/>
</dbReference>
<dbReference type="NCBIfam" id="TIGR00254">
    <property type="entry name" value="GGDEF"/>
    <property type="match status" value="1"/>
</dbReference>
<dbReference type="SUPFAM" id="SSF55073">
    <property type="entry name" value="Nucleotide cyclase"/>
    <property type="match status" value="1"/>
</dbReference>
<dbReference type="PROSITE" id="PS50113">
    <property type="entry name" value="PAC"/>
    <property type="match status" value="1"/>
</dbReference>
<keyword evidence="7" id="KW-1185">Reference proteome</keyword>
<evidence type="ECO:0000256" key="3">
    <source>
        <dbReference type="SAM" id="Phobius"/>
    </source>
</evidence>
<dbReference type="SMART" id="SM00267">
    <property type="entry name" value="GGDEF"/>
    <property type="match status" value="1"/>
</dbReference>
<keyword evidence="3" id="KW-0812">Transmembrane</keyword>
<feature type="domain" description="GGDEF" evidence="5">
    <location>
        <begin position="490"/>
        <end position="627"/>
    </location>
</feature>
<name>A0ABY1Q8Q7_9BURK</name>
<dbReference type="EC" id="2.7.7.65" evidence="1"/>